<name>A0AAV2VML6_9VIBR</name>
<comment type="caution">
    <text evidence="1">The sequence shown here is derived from an EMBL/GenBank/DDBJ whole genome shotgun (WGS) entry which is preliminary data.</text>
</comment>
<protein>
    <submittedName>
        <fullName evidence="1">Uncharacterized protein</fullName>
    </submittedName>
</protein>
<evidence type="ECO:0000313" key="1">
    <source>
        <dbReference type="EMBL" id="CCO45877.1"/>
    </source>
</evidence>
<evidence type="ECO:0000313" key="2">
    <source>
        <dbReference type="Proteomes" id="UP000018211"/>
    </source>
</evidence>
<dbReference type="AlphaFoldDB" id="A0AAV2VML6"/>
<sequence length="334" mass="37888">MTNSFVNDVYAWSKKVTEESGYQPSSDKFIALANVFTLDRMFISPLPRVVHVARNFSAPEKYTGVIDTIKSDFAHGREVNKRLSRKIREDKIYTDNLLADWGIHHLHLGDSLIPKGKNKGLFKGNKELLFVLVTNEAAYLIGVFDHHSWTRSEVLEIVYDNWSYLIEKHELKGVVGLAREVTEKDRYELRTANVNTPIQVRGKIFMGPGGGLTLGGIGGKDVSKANLVLRAAKQTEDWVNENYSMIRRAFESHGINLESQSLHFHVSKFSISMMPTVILKPSGWRLHIPSLDEPNSLFSNGFEVIAEPKRSERIWSDHREFSSAILEPPLNNII</sequence>
<accession>A0AAV2VML6</accession>
<dbReference type="EMBL" id="CAOF01000069">
    <property type="protein sequence ID" value="CCO45877.1"/>
    <property type="molecule type" value="Genomic_DNA"/>
</dbReference>
<gene>
    <name evidence="1" type="ORF">VIBNISOn1_1600022</name>
</gene>
<proteinExistence type="predicted"/>
<dbReference type="Proteomes" id="UP000018211">
    <property type="component" value="Unassembled WGS sequence"/>
</dbReference>
<dbReference type="RefSeq" id="WP_022611202.1">
    <property type="nucleotide sequence ID" value="NZ_LK391965.1"/>
</dbReference>
<organism evidence="1 2">
    <name type="scientific">Vibrio nigripulchritudo SOn1</name>
    <dbReference type="NCBI Taxonomy" id="1238450"/>
    <lineage>
        <taxon>Bacteria</taxon>
        <taxon>Pseudomonadati</taxon>
        <taxon>Pseudomonadota</taxon>
        <taxon>Gammaproteobacteria</taxon>
        <taxon>Vibrionales</taxon>
        <taxon>Vibrionaceae</taxon>
        <taxon>Vibrio</taxon>
    </lineage>
</organism>
<reference evidence="1 2" key="1">
    <citation type="journal article" date="2013" name="ISME J.">
        <title>Comparative genomics of pathogenic lineages of Vibrio nigripulchritudo identifies virulence-associated traits.</title>
        <authorList>
            <person name="Goudenege D."/>
            <person name="Labreuche Y."/>
            <person name="Krin E."/>
            <person name="Ansquer D."/>
            <person name="Mangenot S."/>
            <person name="Calteau A."/>
            <person name="Medigue C."/>
            <person name="Mazel D."/>
            <person name="Polz M.F."/>
            <person name="Le Roux F."/>
        </authorList>
    </citation>
    <scope>NUCLEOTIDE SEQUENCE [LARGE SCALE GENOMIC DNA]</scope>
    <source>
        <strain evidence="1 2">SOn1</strain>
    </source>
</reference>